<evidence type="ECO:0000256" key="1">
    <source>
        <dbReference type="SAM" id="MobiDB-lite"/>
    </source>
</evidence>
<organism evidence="2 3">
    <name type="scientific">Amborella trichopoda</name>
    <dbReference type="NCBI Taxonomy" id="13333"/>
    <lineage>
        <taxon>Eukaryota</taxon>
        <taxon>Viridiplantae</taxon>
        <taxon>Streptophyta</taxon>
        <taxon>Embryophyta</taxon>
        <taxon>Tracheophyta</taxon>
        <taxon>Spermatophyta</taxon>
        <taxon>Magnoliopsida</taxon>
        <taxon>Amborellales</taxon>
        <taxon>Amborellaceae</taxon>
        <taxon>Amborella</taxon>
    </lineage>
</organism>
<dbReference type="EMBL" id="KI395277">
    <property type="protein sequence ID" value="ERM98760.1"/>
    <property type="molecule type" value="Genomic_DNA"/>
</dbReference>
<dbReference type="Gramene" id="ERM98760">
    <property type="protein sequence ID" value="ERM98760"/>
    <property type="gene ID" value="AMTR_s00082p00133770"/>
</dbReference>
<protein>
    <submittedName>
        <fullName evidence="2">Uncharacterized protein</fullName>
    </submittedName>
</protein>
<sequence>MFPVRTVLSTLPMLYSQDHPRGRPHAKTTGQPAPHSGRRPPPKASVGSSSTKINPLPRHKSKRQAQTASQGRKVEPPTMEGLLKENQFYLLQGTGECMTDDVVECRVIEVCDGEFNPSDSQNSGGLEQVKEIWPQGCHTPIQVENWPQGLQTMGSLKLHPPGHSRSSVLTRVARQSQAQIR</sequence>
<gene>
    <name evidence="2" type="ORF">AMTR_s00082p00133770</name>
</gene>
<name>W1NU43_AMBTC</name>
<keyword evidence="3" id="KW-1185">Reference proteome</keyword>
<dbReference type="HOGENOM" id="CLU_1490973_0_0_1"/>
<dbReference type="AlphaFoldDB" id="W1NU43"/>
<dbReference type="Proteomes" id="UP000017836">
    <property type="component" value="Unassembled WGS sequence"/>
</dbReference>
<evidence type="ECO:0000313" key="2">
    <source>
        <dbReference type="EMBL" id="ERM98760.1"/>
    </source>
</evidence>
<reference evidence="3" key="1">
    <citation type="journal article" date="2013" name="Science">
        <title>The Amborella genome and the evolution of flowering plants.</title>
        <authorList>
            <consortium name="Amborella Genome Project"/>
        </authorList>
    </citation>
    <scope>NUCLEOTIDE SEQUENCE [LARGE SCALE GENOMIC DNA]</scope>
</reference>
<accession>W1NU43</accession>
<evidence type="ECO:0000313" key="3">
    <source>
        <dbReference type="Proteomes" id="UP000017836"/>
    </source>
</evidence>
<proteinExistence type="predicted"/>
<feature type="region of interest" description="Disordered" evidence="1">
    <location>
        <begin position="9"/>
        <end position="80"/>
    </location>
</feature>